<dbReference type="SUPFAM" id="SSF81383">
    <property type="entry name" value="F-box domain"/>
    <property type="match status" value="1"/>
</dbReference>
<dbReference type="Pfam" id="PF12937">
    <property type="entry name" value="F-box-like"/>
    <property type="match status" value="1"/>
</dbReference>
<feature type="transmembrane region" description="Helical" evidence="1">
    <location>
        <begin position="270"/>
        <end position="294"/>
    </location>
</feature>
<evidence type="ECO:0000259" key="3">
    <source>
        <dbReference type="PROSITE" id="PS50181"/>
    </source>
</evidence>
<feature type="chain" id="PRO_5042278443" description="F-box domain-containing protein" evidence="2">
    <location>
        <begin position="28"/>
        <end position="586"/>
    </location>
</feature>
<protein>
    <recommendedName>
        <fullName evidence="3">F-box domain-containing protein</fullName>
    </recommendedName>
</protein>
<evidence type="ECO:0000313" key="5">
    <source>
        <dbReference type="Proteomes" id="UP001215598"/>
    </source>
</evidence>
<keyword evidence="1" id="KW-0812">Transmembrane</keyword>
<reference evidence="4" key="1">
    <citation type="submission" date="2023-03" db="EMBL/GenBank/DDBJ databases">
        <title>Massive genome expansion in bonnet fungi (Mycena s.s.) driven by repeated elements and novel gene families across ecological guilds.</title>
        <authorList>
            <consortium name="Lawrence Berkeley National Laboratory"/>
            <person name="Harder C.B."/>
            <person name="Miyauchi S."/>
            <person name="Viragh M."/>
            <person name="Kuo A."/>
            <person name="Thoen E."/>
            <person name="Andreopoulos B."/>
            <person name="Lu D."/>
            <person name="Skrede I."/>
            <person name="Drula E."/>
            <person name="Henrissat B."/>
            <person name="Morin E."/>
            <person name="Kohler A."/>
            <person name="Barry K."/>
            <person name="LaButti K."/>
            <person name="Morin E."/>
            <person name="Salamov A."/>
            <person name="Lipzen A."/>
            <person name="Mereny Z."/>
            <person name="Hegedus B."/>
            <person name="Baldrian P."/>
            <person name="Stursova M."/>
            <person name="Weitz H."/>
            <person name="Taylor A."/>
            <person name="Grigoriev I.V."/>
            <person name="Nagy L.G."/>
            <person name="Martin F."/>
            <person name="Kauserud H."/>
        </authorList>
    </citation>
    <scope>NUCLEOTIDE SEQUENCE</scope>
    <source>
        <strain evidence="4">CBHHK182m</strain>
    </source>
</reference>
<proteinExistence type="predicted"/>
<evidence type="ECO:0000256" key="2">
    <source>
        <dbReference type="SAM" id="SignalP"/>
    </source>
</evidence>
<feature type="domain" description="F-box" evidence="3">
    <location>
        <begin position="113"/>
        <end position="149"/>
    </location>
</feature>
<gene>
    <name evidence="4" type="ORF">B0H16DRAFT_1694936</name>
</gene>
<accession>A0AAD7I9S7</accession>
<dbReference type="PROSITE" id="PS50181">
    <property type="entry name" value="FBOX"/>
    <property type="match status" value="1"/>
</dbReference>
<dbReference type="Proteomes" id="UP001215598">
    <property type="component" value="Unassembled WGS sequence"/>
</dbReference>
<evidence type="ECO:0000256" key="1">
    <source>
        <dbReference type="SAM" id="Phobius"/>
    </source>
</evidence>
<dbReference type="EMBL" id="JARKIB010000113">
    <property type="protein sequence ID" value="KAJ7738179.1"/>
    <property type="molecule type" value="Genomic_DNA"/>
</dbReference>
<evidence type="ECO:0000313" key="4">
    <source>
        <dbReference type="EMBL" id="KAJ7738179.1"/>
    </source>
</evidence>
<dbReference type="InterPro" id="IPR036047">
    <property type="entry name" value="F-box-like_dom_sf"/>
</dbReference>
<dbReference type="InterPro" id="IPR001810">
    <property type="entry name" value="F-box_dom"/>
</dbReference>
<organism evidence="4 5">
    <name type="scientific">Mycena metata</name>
    <dbReference type="NCBI Taxonomy" id="1033252"/>
    <lineage>
        <taxon>Eukaryota</taxon>
        <taxon>Fungi</taxon>
        <taxon>Dikarya</taxon>
        <taxon>Basidiomycota</taxon>
        <taxon>Agaricomycotina</taxon>
        <taxon>Agaricomycetes</taxon>
        <taxon>Agaricomycetidae</taxon>
        <taxon>Agaricales</taxon>
        <taxon>Marasmiineae</taxon>
        <taxon>Mycenaceae</taxon>
        <taxon>Mycena</taxon>
    </lineage>
</organism>
<dbReference type="AlphaFoldDB" id="A0AAD7I9S7"/>
<keyword evidence="1" id="KW-1133">Transmembrane helix</keyword>
<comment type="caution">
    <text evidence="4">The sequence shown here is derived from an EMBL/GenBank/DDBJ whole genome shotgun (WGS) entry which is preliminary data.</text>
</comment>
<name>A0AAD7I9S7_9AGAR</name>
<feature type="signal peptide" evidence="2">
    <location>
        <begin position="1"/>
        <end position="27"/>
    </location>
</feature>
<keyword evidence="5" id="KW-1185">Reference proteome</keyword>
<keyword evidence="1" id="KW-0472">Membrane</keyword>
<sequence>MTHNSSIQSSLHLLNGALVLSLKLLRASESVRFGVGLCYCTFLHLQIKVGDETRSAVSGLLHGPRYFMQPRSNLLKSASSGKHPGLELFLEVSRIQPTFRHSLVVNVSLTVLDPEMLRLPPELLELVLSALDSRDLWVLIQVSRFFQQLALPSLLSSNHITPSQIHSGSDLPHAAYPATYGPGRGSSPPPPWIPLIPDVMIWGPIGKFEYPGFAEIVATLSRGGRDSIVVASNNIDVSHFRYAPPIQGIQHIGRGRPWTVDISPLAGWEWLLGCIMYLLFLPFGIIASIIKLLYNLYLVIGWTYRRVLGPPCDQARRIDTDFHIFTGNSMCIQTIFVPGAAQFTLLTFPGAVGLNICFCRLRGLSSAQLKALLMALDYTDPASLIVNSDCGLDLHAVLAFAHRHPSIENFILRPGSLDATSLHSPVTANSYCTGITSLSAPAQYIPHIWPFMPSVTDLEIHSVGDASKLADALATIAVSEHRSPGLSALLLDFVRPAPRQQSLPWRSAAPPPLLRGIAQLRIYVEFVYSDRDAEDLPRWLVWFPDLERLELRCSSSIPVSSRAVLAESIAATRADLPGVWAGVGIT</sequence>
<keyword evidence="2" id="KW-0732">Signal</keyword>